<keyword evidence="2" id="KW-0808">Transferase</keyword>
<protein>
    <submittedName>
        <fullName evidence="2">cAMP-binding domain of CRP or a regulatory subunit of cAMP-dependent protein kinases</fullName>
    </submittedName>
</protein>
<dbReference type="Pfam" id="PF00027">
    <property type="entry name" value="cNMP_binding"/>
    <property type="match status" value="1"/>
</dbReference>
<dbReference type="AlphaFoldDB" id="A0A1I2J997"/>
<dbReference type="PROSITE" id="PS50042">
    <property type="entry name" value="CNMP_BINDING_3"/>
    <property type="match status" value="1"/>
</dbReference>
<proteinExistence type="predicted"/>
<keyword evidence="3" id="KW-1185">Reference proteome</keyword>
<evidence type="ECO:0000313" key="3">
    <source>
        <dbReference type="Proteomes" id="UP000198964"/>
    </source>
</evidence>
<dbReference type="InterPro" id="IPR018490">
    <property type="entry name" value="cNMP-bd_dom_sf"/>
</dbReference>
<dbReference type="CDD" id="cd00038">
    <property type="entry name" value="CAP_ED"/>
    <property type="match status" value="1"/>
</dbReference>
<name>A0A1I2J997_9BACT</name>
<dbReference type="InterPro" id="IPR014710">
    <property type="entry name" value="RmlC-like_jellyroll"/>
</dbReference>
<dbReference type="SMART" id="SM00100">
    <property type="entry name" value="cNMP"/>
    <property type="match status" value="1"/>
</dbReference>
<dbReference type="GO" id="GO:0016301">
    <property type="term" value="F:kinase activity"/>
    <property type="evidence" value="ECO:0007669"/>
    <property type="project" value="UniProtKB-KW"/>
</dbReference>
<reference evidence="2 3" key="1">
    <citation type="submission" date="2016-10" db="EMBL/GenBank/DDBJ databases">
        <authorList>
            <person name="de Groot N.N."/>
        </authorList>
    </citation>
    <scope>NUCLEOTIDE SEQUENCE [LARGE SCALE GENOMIC DNA]</scope>
    <source>
        <strain evidence="2 3">CGMCC 1.9156</strain>
    </source>
</reference>
<dbReference type="Proteomes" id="UP000198964">
    <property type="component" value="Unassembled WGS sequence"/>
</dbReference>
<feature type="domain" description="Cyclic nucleotide-binding" evidence="1">
    <location>
        <begin position="10"/>
        <end position="53"/>
    </location>
</feature>
<dbReference type="SUPFAM" id="SSF51206">
    <property type="entry name" value="cAMP-binding domain-like"/>
    <property type="match status" value="1"/>
</dbReference>
<sequence length="191" mass="22369">MDEIRKLLIQLIGIDEQEWRSFQKELVPEHYAAKSVIVRAGTVAHRLYFIERGLARTYYIQDGKEVNTYFSSDNQFISTFESFITQRASSEFLETIEDSQVYSLSYKALTGLYRENSKFEKLGRILAEENYLCVLDRTFAMQTKTAKEKYIYFLEKYDAKIVQRVPQHMIASFLGIAPESLSRIRRQLVTS</sequence>
<evidence type="ECO:0000313" key="2">
    <source>
        <dbReference type="EMBL" id="SFF51345.1"/>
    </source>
</evidence>
<organism evidence="2 3">
    <name type="scientific">Sunxiuqinia elliptica</name>
    <dbReference type="NCBI Taxonomy" id="655355"/>
    <lineage>
        <taxon>Bacteria</taxon>
        <taxon>Pseudomonadati</taxon>
        <taxon>Bacteroidota</taxon>
        <taxon>Bacteroidia</taxon>
        <taxon>Marinilabiliales</taxon>
        <taxon>Prolixibacteraceae</taxon>
        <taxon>Sunxiuqinia</taxon>
    </lineage>
</organism>
<dbReference type="EMBL" id="FONW01000008">
    <property type="protein sequence ID" value="SFF51345.1"/>
    <property type="molecule type" value="Genomic_DNA"/>
</dbReference>
<dbReference type="RefSeq" id="WP_093920576.1">
    <property type="nucleotide sequence ID" value="NZ_FONW01000008.1"/>
</dbReference>
<gene>
    <name evidence="2" type="ORF">SAMN05216283_10859</name>
</gene>
<accession>A0A1I2J997</accession>
<dbReference type="PROSITE" id="PS00888">
    <property type="entry name" value="CNMP_BINDING_1"/>
    <property type="match status" value="1"/>
</dbReference>
<dbReference type="InterPro" id="IPR018488">
    <property type="entry name" value="cNMP-bd_CS"/>
</dbReference>
<dbReference type="STRING" id="655355.SAMN05216283_10859"/>
<keyword evidence="2" id="KW-0418">Kinase</keyword>
<evidence type="ECO:0000259" key="1">
    <source>
        <dbReference type="PROSITE" id="PS50042"/>
    </source>
</evidence>
<dbReference type="InterPro" id="IPR000595">
    <property type="entry name" value="cNMP-bd_dom"/>
</dbReference>
<dbReference type="Gene3D" id="2.60.120.10">
    <property type="entry name" value="Jelly Rolls"/>
    <property type="match status" value="1"/>
</dbReference>